<name>A0ABS7BXD5_9BACL</name>
<keyword evidence="1" id="KW-0223">Dioxygenase</keyword>
<protein>
    <submittedName>
        <fullName evidence="1">Phytanoyl-CoA dioxygenase family protein</fullName>
    </submittedName>
</protein>
<dbReference type="EMBL" id="JAHZIK010000059">
    <property type="protein sequence ID" value="MBW7453307.1"/>
    <property type="molecule type" value="Genomic_DNA"/>
</dbReference>
<dbReference type="GO" id="GO:0051213">
    <property type="term" value="F:dioxygenase activity"/>
    <property type="evidence" value="ECO:0007669"/>
    <property type="project" value="UniProtKB-KW"/>
</dbReference>
<organism evidence="1 2">
    <name type="scientific">Paenibacillus sepulcri</name>
    <dbReference type="NCBI Taxonomy" id="359917"/>
    <lineage>
        <taxon>Bacteria</taxon>
        <taxon>Bacillati</taxon>
        <taxon>Bacillota</taxon>
        <taxon>Bacilli</taxon>
        <taxon>Bacillales</taxon>
        <taxon>Paenibacillaceae</taxon>
        <taxon>Paenibacillus</taxon>
    </lineage>
</organism>
<keyword evidence="1" id="KW-0560">Oxidoreductase</keyword>
<gene>
    <name evidence="1" type="ORF">K0U00_04570</name>
</gene>
<dbReference type="Gene3D" id="2.60.120.620">
    <property type="entry name" value="q2cbj1_9rhob like domain"/>
    <property type="match status" value="1"/>
</dbReference>
<reference evidence="1 2" key="1">
    <citation type="submission" date="2021-07" db="EMBL/GenBank/DDBJ databases">
        <title>Paenibacillus radiodurans sp. nov., isolated from the southeastern edge of Tengger Desert.</title>
        <authorList>
            <person name="Zhang G."/>
        </authorList>
    </citation>
    <scope>NUCLEOTIDE SEQUENCE [LARGE SCALE GENOMIC DNA]</scope>
    <source>
        <strain evidence="1 2">CCM 7311</strain>
    </source>
</reference>
<keyword evidence="2" id="KW-1185">Reference proteome</keyword>
<accession>A0ABS7BXD5</accession>
<dbReference type="SUPFAM" id="SSF51197">
    <property type="entry name" value="Clavaminate synthase-like"/>
    <property type="match status" value="1"/>
</dbReference>
<dbReference type="PANTHER" id="PTHR40470:SF1">
    <property type="entry name" value="PHYTANOYL-COA DIOXYGENASE FAMILY PROTEIN (AFU_ORTHOLOGUE AFUA_2G15850)"/>
    <property type="match status" value="1"/>
</dbReference>
<proteinExistence type="predicted"/>
<sequence>MLTEEQLDQWYEEGYCIVKDVIPQGELPKYREAFERMVTKVRANPSRERYNTRLVKNIDRKNPNAISELESWGCDFLLHPDLYEPAFTDYLNNEKLLSSLSSILGSDLRVEGLKALWSPERVDYDLFWHRDGLKEIYSEDGSQKHLQFNTALYRDDSFRLVPGSHRRPLTDAELAQV</sequence>
<dbReference type="Proteomes" id="UP001519887">
    <property type="component" value="Unassembled WGS sequence"/>
</dbReference>
<evidence type="ECO:0000313" key="1">
    <source>
        <dbReference type="EMBL" id="MBW7453307.1"/>
    </source>
</evidence>
<comment type="caution">
    <text evidence="1">The sequence shown here is derived from an EMBL/GenBank/DDBJ whole genome shotgun (WGS) entry which is preliminary data.</text>
</comment>
<evidence type="ECO:0000313" key="2">
    <source>
        <dbReference type="Proteomes" id="UP001519887"/>
    </source>
</evidence>
<dbReference type="InterPro" id="IPR008775">
    <property type="entry name" value="Phytyl_CoA_dOase-like"/>
</dbReference>
<dbReference type="Pfam" id="PF05721">
    <property type="entry name" value="PhyH"/>
    <property type="match status" value="1"/>
</dbReference>
<feature type="non-terminal residue" evidence="1">
    <location>
        <position position="177"/>
    </location>
</feature>
<dbReference type="PANTHER" id="PTHR40470">
    <property type="entry name" value="PHYTANOYL-COA DIOXYGENASE FAMILY PROTEIN (AFU_ORTHOLOGUE AFUA_2G15850)"/>
    <property type="match status" value="1"/>
</dbReference>